<evidence type="ECO:0000313" key="2">
    <source>
        <dbReference type="Proteomes" id="UP000182769"/>
    </source>
</evidence>
<dbReference type="OrthoDB" id="6372234at2"/>
<evidence type="ECO:0000313" key="1">
    <source>
        <dbReference type="EMBL" id="CUB04176.1"/>
    </source>
</evidence>
<proteinExistence type="predicted"/>
<dbReference type="Proteomes" id="UP000182769">
    <property type="component" value="Unassembled WGS sequence"/>
</dbReference>
<evidence type="ECO:0008006" key="3">
    <source>
        <dbReference type="Google" id="ProtNLM"/>
    </source>
</evidence>
<dbReference type="RefSeq" id="WP_141656827.1">
    <property type="nucleotide sequence ID" value="NZ_CYHG01000005.1"/>
</dbReference>
<organism evidence="1 2">
    <name type="scientific">Marinomonas fungiae</name>
    <dbReference type="NCBI Taxonomy" id="1137284"/>
    <lineage>
        <taxon>Bacteria</taxon>
        <taxon>Pseudomonadati</taxon>
        <taxon>Pseudomonadota</taxon>
        <taxon>Gammaproteobacteria</taxon>
        <taxon>Oceanospirillales</taxon>
        <taxon>Oceanospirillaceae</taxon>
        <taxon>Marinomonas</taxon>
    </lineage>
</organism>
<sequence length="598" mass="68245">MTLDKDSVAHRRERLEKVPNWLLACLLVRAMPRVLSPINRDQNRIEADGLHYVVKSKATIRGHQLVAVKVEPFFGTFTGKGVLNVSVATFSNVQAHRLPNGDLPHQVAKLRRFTFDTITQRLIHCPSGEYVKKALYPNNKNRVKAIDLSNSNTLEAYYKTRLGVISMFLEDIEDVYSGAFEITLRTIQADDHNLLHKNLMAHSYKAIHQWFENHPVHIVNKSQTLGAEQQLLAELSAKHIPATVSEVLQPKQLTILIVDRKESYKEAPESDPYQVLRAEYPEAVIQSCYPESLIGKGRDSVVDVLLKELLVKFEVRHRQLQLGYPTLPSNAWFIHPVKPDVGDANKVAWPLSYCRVGAERLEFGWVTADMEESLKMNLTPAEQRQVFTGYERADVIFWPDSDEFMLITDTSAITLPNEAKVYQLIKELDKTTASGVPTKLLEGYLACHKEELEGSKLQKDLVKLLGAHMQIIPVSSFKAISYKSKSNQAFYHYLVECGYRIKTSWRSAEDGPMYITAGIWRDRENGFYSIGSAGPSKQDLDNFHHIYNVTSTLPGAIPEWFWQSLMVWHIKHKSATVYPWVFKHLREFGAREMLNQQS</sequence>
<gene>
    <name evidence="1" type="ORF">Ga0061065_105274</name>
</gene>
<dbReference type="AlphaFoldDB" id="A0A0K6IM63"/>
<protein>
    <recommendedName>
        <fullName evidence="3">Piwi domain</fullName>
    </recommendedName>
</protein>
<keyword evidence="2" id="KW-1185">Reference proteome</keyword>
<reference evidence="2" key="1">
    <citation type="submission" date="2015-08" db="EMBL/GenBank/DDBJ databases">
        <authorList>
            <person name="Varghese N."/>
        </authorList>
    </citation>
    <scope>NUCLEOTIDE SEQUENCE [LARGE SCALE GENOMIC DNA]</scope>
    <source>
        <strain evidence="2">JCM 18476</strain>
    </source>
</reference>
<accession>A0A0K6IM63</accession>
<name>A0A0K6IM63_9GAMM</name>
<dbReference type="EMBL" id="CYHG01000005">
    <property type="protein sequence ID" value="CUB04176.1"/>
    <property type="molecule type" value="Genomic_DNA"/>
</dbReference>